<evidence type="ECO:0000256" key="1">
    <source>
        <dbReference type="SAM" id="Coils"/>
    </source>
</evidence>
<dbReference type="RefSeq" id="WP_191139220.1">
    <property type="nucleotide sequence ID" value="NZ_JACXAG020000002.1"/>
</dbReference>
<dbReference type="EMBL" id="JACXAH010000002">
    <property type="protein sequence ID" value="MBD1370874.1"/>
    <property type="molecule type" value="Genomic_DNA"/>
</dbReference>
<feature type="domain" description="DUF4349" evidence="4">
    <location>
        <begin position="73"/>
        <end position="282"/>
    </location>
</feature>
<evidence type="ECO:0000256" key="2">
    <source>
        <dbReference type="SAM" id="MobiDB-lite"/>
    </source>
</evidence>
<feature type="region of interest" description="Disordered" evidence="2">
    <location>
        <begin position="30"/>
        <end position="50"/>
    </location>
</feature>
<accession>A0A926RT97</accession>
<reference evidence="5" key="1">
    <citation type="submission" date="2020-09" db="EMBL/GenBank/DDBJ databases">
        <title>A novel bacterium of genus Hazenella, isolated from South China Sea.</title>
        <authorList>
            <person name="Huang H."/>
            <person name="Mo K."/>
            <person name="Hu Y."/>
        </authorList>
    </citation>
    <scope>NUCLEOTIDE SEQUENCE</scope>
    <source>
        <strain evidence="5">IB182357</strain>
    </source>
</reference>
<keyword evidence="3" id="KW-0472">Membrane</keyword>
<keyword evidence="3" id="KW-0812">Transmembrane</keyword>
<sequence>MSHYKLRYTPMLIILLFFLTIGCEQSSNEMSLESTEQSVQQPSDTSPDQVDKMIKQEPLSVSQQPIKQSPTTQVVYTANIQLTVTNFERSKRELEKRFPAYQGYLVNSSENHSTEAISGHLTIRIPHQHFQSFLTDIQKMSGTQRPNIHVTGTDVTEEMVDLKSRLNGKEAMEKRLLNLMNQADKTSDLLSISKQLDMTQSEIEQIKGRIQYLTNQVDYATFHISIHQPKNALNTDTALNKQLHEALASGWVNFKSAIASSLIFMVKLLPWFITISLLGLITYLFIRYLRKSK</sequence>
<evidence type="ECO:0000313" key="6">
    <source>
        <dbReference type="Proteomes" id="UP000661691"/>
    </source>
</evidence>
<dbReference type="Proteomes" id="UP000661691">
    <property type="component" value="Unassembled WGS sequence"/>
</dbReference>
<dbReference type="Pfam" id="PF14257">
    <property type="entry name" value="DUF4349"/>
    <property type="match status" value="1"/>
</dbReference>
<protein>
    <submittedName>
        <fullName evidence="5">DUF4349 domain-containing protein</fullName>
    </submittedName>
</protein>
<feature type="coiled-coil region" evidence="1">
    <location>
        <begin position="169"/>
        <end position="216"/>
    </location>
</feature>
<feature type="transmembrane region" description="Helical" evidence="3">
    <location>
        <begin position="268"/>
        <end position="286"/>
    </location>
</feature>
<comment type="caution">
    <text evidence="5">The sequence shown here is derived from an EMBL/GenBank/DDBJ whole genome shotgun (WGS) entry which is preliminary data.</text>
</comment>
<dbReference type="PROSITE" id="PS51257">
    <property type="entry name" value="PROKAR_LIPOPROTEIN"/>
    <property type="match status" value="1"/>
</dbReference>
<dbReference type="AlphaFoldDB" id="A0A926RT97"/>
<evidence type="ECO:0000256" key="3">
    <source>
        <dbReference type="SAM" id="Phobius"/>
    </source>
</evidence>
<organism evidence="5 6">
    <name type="scientific">Polycladospora coralii</name>
    <dbReference type="NCBI Taxonomy" id="2771432"/>
    <lineage>
        <taxon>Bacteria</taxon>
        <taxon>Bacillati</taxon>
        <taxon>Bacillota</taxon>
        <taxon>Bacilli</taxon>
        <taxon>Bacillales</taxon>
        <taxon>Thermoactinomycetaceae</taxon>
        <taxon>Polycladospora</taxon>
    </lineage>
</organism>
<evidence type="ECO:0000259" key="4">
    <source>
        <dbReference type="Pfam" id="PF14257"/>
    </source>
</evidence>
<gene>
    <name evidence="5" type="ORF">IC620_00670</name>
</gene>
<keyword evidence="1" id="KW-0175">Coiled coil</keyword>
<feature type="compositionally biased region" description="Polar residues" evidence="2">
    <location>
        <begin position="30"/>
        <end position="48"/>
    </location>
</feature>
<keyword evidence="6" id="KW-1185">Reference proteome</keyword>
<name>A0A926RT97_9BACL</name>
<evidence type="ECO:0000313" key="5">
    <source>
        <dbReference type="EMBL" id="MBD1370874.1"/>
    </source>
</evidence>
<proteinExistence type="predicted"/>
<dbReference type="InterPro" id="IPR025645">
    <property type="entry name" value="DUF4349"/>
</dbReference>
<keyword evidence="3" id="KW-1133">Transmembrane helix</keyword>